<keyword evidence="3" id="KW-0633">Potassium transport</keyword>
<evidence type="ECO:0000256" key="9">
    <source>
        <dbReference type="ARBA" id="ARBA00023065"/>
    </source>
</evidence>
<evidence type="ECO:0000256" key="1">
    <source>
        <dbReference type="ARBA" id="ARBA00004141"/>
    </source>
</evidence>
<dbReference type="AlphaFoldDB" id="A0A6S7K7R9"/>
<dbReference type="InterPro" id="IPR000210">
    <property type="entry name" value="BTB/POZ_dom"/>
</dbReference>
<keyword evidence="6" id="KW-0851">Voltage-gated channel</keyword>
<organism evidence="12 13">
    <name type="scientific">Paramuricea clavata</name>
    <name type="common">Red gorgonian</name>
    <name type="synonym">Violescent sea-whip</name>
    <dbReference type="NCBI Taxonomy" id="317549"/>
    <lineage>
        <taxon>Eukaryota</taxon>
        <taxon>Metazoa</taxon>
        <taxon>Cnidaria</taxon>
        <taxon>Anthozoa</taxon>
        <taxon>Octocorallia</taxon>
        <taxon>Malacalcyonacea</taxon>
        <taxon>Plexauridae</taxon>
        <taxon>Paramuricea</taxon>
    </lineage>
</organism>
<dbReference type="GO" id="GO:0051260">
    <property type="term" value="P:protein homooligomerization"/>
    <property type="evidence" value="ECO:0007669"/>
    <property type="project" value="InterPro"/>
</dbReference>
<comment type="subcellular location">
    <subcellularLocation>
        <location evidence="1">Membrane</location>
        <topology evidence="1">Multi-pass membrane protein</topology>
    </subcellularLocation>
</comment>
<evidence type="ECO:0000256" key="7">
    <source>
        <dbReference type="ARBA" id="ARBA00022958"/>
    </source>
</evidence>
<keyword evidence="13" id="KW-1185">Reference proteome</keyword>
<keyword evidence="7" id="KW-0630">Potassium</keyword>
<keyword evidence="5" id="KW-0631">Potassium channel</keyword>
<dbReference type="PRINTS" id="PR01496">
    <property type="entry name" value="SHAKERCHANEL"/>
</dbReference>
<dbReference type="OrthoDB" id="415460at2759"/>
<keyword evidence="4" id="KW-0812">Transmembrane</keyword>
<evidence type="ECO:0000313" key="13">
    <source>
        <dbReference type="Proteomes" id="UP001152795"/>
    </source>
</evidence>
<dbReference type="GO" id="GO:0008076">
    <property type="term" value="C:voltage-gated potassium channel complex"/>
    <property type="evidence" value="ECO:0007669"/>
    <property type="project" value="InterPro"/>
</dbReference>
<evidence type="ECO:0000256" key="3">
    <source>
        <dbReference type="ARBA" id="ARBA00022538"/>
    </source>
</evidence>
<dbReference type="Gene3D" id="1.10.287.70">
    <property type="match status" value="1"/>
</dbReference>
<dbReference type="SUPFAM" id="SSF81324">
    <property type="entry name" value="Voltage-gated potassium channels"/>
    <property type="match status" value="1"/>
</dbReference>
<dbReference type="Proteomes" id="UP001152795">
    <property type="component" value="Unassembled WGS sequence"/>
</dbReference>
<keyword evidence="9" id="KW-0406">Ion transport</keyword>
<dbReference type="InterPro" id="IPR028325">
    <property type="entry name" value="VG_K_chnl"/>
</dbReference>
<dbReference type="Pfam" id="PF00520">
    <property type="entry name" value="Ion_trans"/>
    <property type="match status" value="1"/>
</dbReference>
<evidence type="ECO:0000256" key="4">
    <source>
        <dbReference type="ARBA" id="ARBA00022692"/>
    </source>
</evidence>
<gene>
    <name evidence="12" type="ORF">PACLA_8A066880</name>
</gene>
<dbReference type="PRINTS" id="PR01491">
    <property type="entry name" value="KVCHANNEL"/>
</dbReference>
<evidence type="ECO:0000256" key="10">
    <source>
        <dbReference type="ARBA" id="ARBA00023136"/>
    </source>
</evidence>
<dbReference type="EMBL" id="CACRXK020009257">
    <property type="protein sequence ID" value="CAB4016788.1"/>
    <property type="molecule type" value="Genomic_DNA"/>
</dbReference>
<proteinExistence type="predicted"/>
<evidence type="ECO:0000256" key="2">
    <source>
        <dbReference type="ARBA" id="ARBA00022448"/>
    </source>
</evidence>
<evidence type="ECO:0000256" key="8">
    <source>
        <dbReference type="ARBA" id="ARBA00022989"/>
    </source>
</evidence>
<dbReference type="GO" id="GO:0001508">
    <property type="term" value="P:action potential"/>
    <property type="evidence" value="ECO:0007669"/>
    <property type="project" value="TreeGrafter"/>
</dbReference>
<evidence type="ECO:0000313" key="12">
    <source>
        <dbReference type="EMBL" id="CAB4016788.1"/>
    </source>
</evidence>
<dbReference type="PANTHER" id="PTHR11537:SF113">
    <property type="entry name" value="POTASSIUM VOLTAGE-GATED CHANNEL PROTEIN SHAKER"/>
    <property type="match status" value="1"/>
</dbReference>
<protein>
    <submittedName>
        <fullName evidence="12">Potassium voltage-gated channel subfamily A member 2-like</fullName>
    </submittedName>
</protein>
<dbReference type="InterPro" id="IPR027359">
    <property type="entry name" value="Volt_channel_dom_sf"/>
</dbReference>
<dbReference type="InterPro" id="IPR003972">
    <property type="entry name" value="K_chnl_volt-dep_Kv1"/>
</dbReference>
<dbReference type="Gene3D" id="1.20.120.350">
    <property type="entry name" value="Voltage-gated potassium channels. Chain C"/>
    <property type="match status" value="1"/>
</dbReference>
<name>A0A6S7K7R9_PARCT</name>
<keyword evidence="8" id="KW-1133">Transmembrane helix</keyword>
<reference evidence="12" key="1">
    <citation type="submission" date="2020-04" db="EMBL/GenBank/DDBJ databases">
        <authorList>
            <person name="Alioto T."/>
            <person name="Alioto T."/>
            <person name="Gomez Garrido J."/>
        </authorList>
    </citation>
    <scope>NUCLEOTIDE SEQUENCE</scope>
    <source>
        <strain evidence="12">A484AB</strain>
    </source>
</reference>
<comment type="caution">
    <text evidence="12">The sequence shown here is derived from an EMBL/GenBank/DDBJ whole genome shotgun (WGS) entry which is preliminary data.</text>
</comment>
<keyword evidence="11" id="KW-0407">Ion channel</keyword>
<dbReference type="FunFam" id="1.10.287.70:FF:000028">
    <property type="entry name" value="potassium voltage-gated channel subfamily D member 3"/>
    <property type="match status" value="1"/>
</dbReference>
<evidence type="ECO:0000256" key="5">
    <source>
        <dbReference type="ARBA" id="ARBA00022826"/>
    </source>
</evidence>
<dbReference type="Pfam" id="PF02214">
    <property type="entry name" value="BTB_2"/>
    <property type="match status" value="1"/>
</dbReference>
<dbReference type="PRINTS" id="PR00169">
    <property type="entry name" value="KCHANNEL"/>
</dbReference>
<sequence>MKSSRENYTGDRLTINISGTIYQTRERTLARFPDSLLGDPMKRQKYYCAKQHSYYFNRHRRAFDSILYYYQSGGRLVIPRDIPLRLFFEEVEFFGLGDDALCLVSKGLYARKIKVKENLMPIGATQRRIWETFECPESSKVAKVLSVFCIVMIVLSIVLSCLTTSAYFQDRFCVESCPVQPNLTVIEQCCTFFYEPNTGIATLDLICYCWFLIEYFCRFLSSPSKRQFILSFLNLIDVLVILPFFFTHFIDTQGITSLSSLLGVSKLLRLTRIIKLSRYSRGLKALGSTLCASFRELKMMMMFLIMVVIVSSCLVYLVEMKHPQALIKTVPDGFWWSLTTITTVGYGDYYPVTGEGKLIGCLCTILGALAFSLPVIVLAANFRTCYKSDDSISAEYHRNLRRQAYRRW</sequence>
<evidence type="ECO:0000256" key="6">
    <source>
        <dbReference type="ARBA" id="ARBA00022882"/>
    </source>
</evidence>
<dbReference type="SMART" id="SM00225">
    <property type="entry name" value="BTB"/>
    <property type="match status" value="1"/>
</dbReference>
<dbReference type="PANTHER" id="PTHR11537">
    <property type="entry name" value="VOLTAGE-GATED POTASSIUM CHANNEL"/>
    <property type="match status" value="1"/>
</dbReference>
<keyword evidence="10" id="KW-0472">Membrane</keyword>
<dbReference type="SUPFAM" id="SSF54695">
    <property type="entry name" value="POZ domain"/>
    <property type="match status" value="1"/>
</dbReference>
<dbReference type="GO" id="GO:0005251">
    <property type="term" value="F:delayed rectifier potassium channel activity"/>
    <property type="evidence" value="ECO:0007669"/>
    <property type="project" value="TreeGrafter"/>
</dbReference>
<evidence type="ECO:0000256" key="11">
    <source>
        <dbReference type="ARBA" id="ARBA00023303"/>
    </source>
</evidence>
<dbReference type="InterPro" id="IPR011333">
    <property type="entry name" value="SKP1/BTB/POZ_sf"/>
</dbReference>
<keyword evidence="2" id="KW-0813">Transport</keyword>
<dbReference type="InterPro" id="IPR003968">
    <property type="entry name" value="K_chnl_volt-dep_Kv"/>
</dbReference>
<dbReference type="Gene3D" id="3.30.710.10">
    <property type="entry name" value="Potassium Channel Kv1.1, Chain A"/>
    <property type="match status" value="1"/>
</dbReference>
<dbReference type="InterPro" id="IPR003131">
    <property type="entry name" value="T1-type_BTB"/>
</dbReference>
<dbReference type="InterPro" id="IPR005821">
    <property type="entry name" value="Ion_trans_dom"/>
</dbReference>
<accession>A0A6S7K7R9</accession>